<feature type="compositionally biased region" description="Basic and acidic residues" evidence="1">
    <location>
        <begin position="18"/>
        <end position="28"/>
    </location>
</feature>
<gene>
    <name evidence="2" type="ORF">AVEN_193863_1</name>
</gene>
<dbReference type="Proteomes" id="UP000499080">
    <property type="component" value="Unassembled WGS sequence"/>
</dbReference>
<keyword evidence="3" id="KW-1185">Reference proteome</keyword>
<feature type="compositionally biased region" description="Polar residues" evidence="1">
    <location>
        <begin position="1"/>
        <end position="12"/>
    </location>
</feature>
<organism evidence="2 3">
    <name type="scientific">Araneus ventricosus</name>
    <name type="common">Orbweaver spider</name>
    <name type="synonym">Epeira ventricosa</name>
    <dbReference type="NCBI Taxonomy" id="182803"/>
    <lineage>
        <taxon>Eukaryota</taxon>
        <taxon>Metazoa</taxon>
        <taxon>Ecdysozoa</taxon>
        <taxon>Arthropoda</taxon>
        <taxon>Chelicerata</taxon>
        <taxon>Arachnida</taxon>
        <taxon>Araneae</taxon>
        <taxon>Araneomorphae</taxon>
        <taxon>Entelegynae</taxon>
        <taxon>Araneoidea</taxon>
        <taxon>Araneidae</taxon>
        <taxon>Araneus</taxon>
    </lineage>
</organism>
<name>A0A4Y2V3I3_ARAVE</name>
<feature type="region of interest" description="Disordered" evidence="1">
    <location>
        <begin position="1"/>
        <end position="81"/>
    </location>
</feature>
<reference evidence="2 3" key="1">
    <citation type="journal article" date="2019" name="Sci. Rep.">
        <title>Orb-weaving spider Araneus ventricosus genome elucidates the spidroin gene catalogue.</title>
        <authorList>
            <person name="Kono N."/>
            <person name="Nakamura H."/>
            <person name="Ohtoshi R."/>
            <person name="Moran D.A.P."/>
            <person name="Shinohara A."/>
            <person name="Yoshida Y."/>
            <person name="Fujiwara M."/>
            <person name="Mori M."/>
            <person name="Tomita M."/>
            <person name="Arakawa K."/>
        </authorList>
    </citation>
    <scope>NUCLEOTIDE SEQUENCE [LARGE SCALE GENOMIC DNA]</scope>
</reference>
<dbReference type="AlphaFoldDB" id="A0A4Y2V3I3"/>
<comment type="caution">
    <text evidence="2">The sequence shown here is derived from an EMBL/GenBank/DDBJ whole genome shotgun (WGS) entry which is preliminary data.</text>
</comment>
<feature type="compositionally biased region" description="Basic and acidic residues" evidence="1">
    <location>
        <begin position="40"/>
        <end position="51"/>
    </location>
</feature>
<sequence>MFAAQSHAQLSANYRKIPRTERHGERRQSCHAATAAAGGRKAEERAEEKGSGCRSLPTPTAPVESNARRYRPLVATRAAMV</sequence>
<proteinExistence type="predicted"/>
<evidence type="ECO:0000313" key="2">
    <source>
        <dbReference type="EMBL" id="GBO19809.1"/>
    </source>
</evidence>
<dbReference type="EMBL" id="BGPR01043231">
    <property type="protein sequence ID" value="GBO19809.1"/>
    <property type="molecule type" value="Genomic_DNA"/>
</dbReference>
<accession>A0A4Y2V3I3</accession>
<evidence type="ECO:0000313" key="3">
    <source>
        <dbReference type="Proteomes" id="UP000499080"/>
    </source>
</evidence>
<protein>
    <submittedName>
        <fullName evidence="2">Uncharacterized protein</fullName>
    </submittedName>
</protein>
<evidence type="ECO:0000256" key="1">
    <source>
        <dbReference type="SAM" id="MobiDB-lite"/>
    </source>
</evidence>